<accession>E3T532</accession>
<organism evidence="1 2">
    <name type="scientific">Cafeteria roenbergensis virus (strain BV-PW1)</name>
    <name type="common">CroV</name>
    <dbReference type="NCBI Taxonomy" id="693272"/>
    <lineage>
        <taxon>Viruses</taxon>
        <taxon>Varidnaviria</taxon>
        <taxon>Bamfordvirae</taxon>
        <taxon>Nucleocytoviricota</taxon>
        <taxon>Megaviricetes</taxon>
        <taxon>Imitervirales</taxon>
        <taxon>Mimiviridae</taxon>
        <taxon>Aliimimivirinae</taxon>
        <taxon>Rheavirus</taxon>
        <taxon>Rheavirus sinusmexicani</taxon>
    </lineage>
</organism>
<evidence type="ECO:0000313" key="1">
    <source>
        <dbReference type="EMBL" id="ADO67295.1"/>
    </source>
</evidence>
<proteinExistence type="predicted"/>
<protein>
    <submittedName>
        <fullName evidence="1">Uncharacterized protein</fullName>
    </submittedName>
</protein>
<evidence type="ECO:0000313" key="2">
    <source>
        <dbReference type="Proteomes" id="UP000029781"/>
    </source>
</evidence>
<gene>
    <name evidence="1" type="ORF">crov262</name>
</gene>
<dbReference type="KEGG" id="vg:9887664"/>
<dbReference type="GeneID" id="9887664"/>
<dbReference type="EMBL" id="GU244497">
    <property type="protein sequence ID" value="ADO67295.1"/>
    <property type="molecule type" value="Genomic_DNA"/>
</dbReference>
<name>E3T532_CROVB</name>
<sequence length="271" mass="32206">MKILQIINNVSFHYEIIETLIVKYQEIIKNKVDIIKVHCKDNKLKQYLKQKYPKVLFVNSKVFDYYINATFYPTELKNIINLDKSKYFYISHRVDSKCLEHSNIFYLTPLSKKNYLSFDILPFKENKKLASIPIYAVQGNLNYGRRNYNLLIKILEETFDKNFKIKLIGRGELPKELLPYKNKIILKNNLNFIDFHKEFLDVYGILPLISKKTHPQYYTNQLTSTINYAKAYNLKAIIDKDLQDIYQLENAEVYTGDIVMAFKKSLDNFYL</sequence>
<dbReference type="RefSeq" id="YP_003969894.1">
    <property type="nucleotide sequence ID" value="NC_014637.1"/>
</dbReference>
<organismHost>
    <name type="scientific">Cafeteria roenbergensis</name>
    <name type="common">Marine flagellate</name>
    <dbReference type="NCBI Taxonomy" id="33653"/>
</organismHost>
<dbReference type="Proteomes" id="UP000029781">
    <property type="component" value="Segment"/>
</dbReference>
<reference evidence="1 2" key="1">
    <citation type="journal article" date="2010" name="Proc. Natl. Acad. Sci. U.S.A.">
        <title>Giant virus with a remarkable complement of genes infects marine zooplankton.</title>
        <authorList>
            <person name="Fischer M.G."/>
            <person name="Allen M.J."/>
            <person name="Wilson W.H."/>
            <person name="Suttle C.A."/>
        </authorList>
    </citation>
    <scope>NUCLEOTIDE SEQUENCE [LARGE SCALE GENOMIC DNA]</scope>
    <source>
        <strain evidence="1 2">BV-PW1</strain>
    </source>
</reference>
<keyword evidence="2" id="KW-1185">Reference proteome</keyword>